<proteinExistence type="predicted"/>
<dbReference type="Proteomes" id="UP000271241">
    <property type="component" value="Unassembled WGS sequence"/>
</dbReference>
<name>A0A4P9XKQ2_9FUNG</name>
<evidence type="ECO:0000313" key="2">
    <source>
        <dbReference type="Proteomes" id="UP000271241"/>
    </source>
</evidence>
<dbReference type="SUPFAM" id="SSF81383">
    <property type="entry name" value="F-box domain"/>
    <property type="match status" value="1"/>
</dbReference>
<keyword evidence="2" id="KW-1185">Reference proteome</keyword>
<reference evidence="2" key="1">
    <citation type="journal article" date="2018" name="Nat. Microbiol.">
        <title>Leveraging single-cell genomics to expand the fungal tree of life.</title>
        <authorList>
            <person name="Ahrendt S.R."/>
            <person name="Quandt C.A."/>
            <person name="Ciobanu D."/>
            <person name="Clum A."/>
            <person name="Salamov A."/>
            <person name="Andreopoulos B."/>
            <person name="Cheng J.F."/>
            <person name="Woyke T."/>
            <person name="Pelin A."/>
            <person name="Henrissat B."/>
            <person name="Reynolds N.K."/>
            <person name="Benny G.L."/>
            <person name="Smith M.E."/>
            <person name="James T.Y."/>
            <person name="Grigoriev I.V."/>
        </authorList>
    </citation>
    <scope>NUCLEOTIDE SEQUENCE [LARGE SCALE GENOMIC DNA]</scope>
    <source>
        <strain evidence="2">RSA 1356</strain>
    </source>
</reference>
<evidence type="ECO:0008006" key="3">
    <source>
        <dbReference type="Google" id="ProtNLM"/>
    </source>
</evidence>
<accession>A0A4P9XKQ2</accession>
<gene>
    <name evidence="1" type="ORF">THASP1DRAFT_31799</name>
</gene>
<dbReference type="InterPro" id="IPR036047">
    <property type="entry name" value="F-box-like_dom_sf"/>
</dbReference>
<sequence>MSLLHQLSPDVFAQVNLLLDGRDTAALMGTCRALYLALQRDQLAWRARYCARFPSDDDDMDWARWFGLVSFGTLHRHSDSKPLRGDADWYYAYRERLRLDNNWKRGNCLKKTFDSILPDKSAPQHALMADGSDQANAEAHAALGTSEETPAATHHWYIPACSAFGCLLYCRRWATNHPYVGGAGPESMDAFFYVSSQAGAAPQHLPLPPDIHRYDTTPKAVTNEQFIVLYRVESLWPVGGTIYIWCAESCQLLATHPTGPRATFGGLSDSWLLVLHGIPEMMEQLDYSYTSHQLLHITPQTSDSLSSSSASSTPRSVLECHPFPAQGSCHLHDIRPPADGTFSTTSIVYGCEFALPQRNELRWKIRAISHNALTGQLEQREVDGGSCVSKLAELCQRVETLNSMNMGGGRVLLWMWQVRDWAHYVCWLALHNTTTNQIVWARSIDCNRFTEMHGLGLIHCDQYQRWSFLHMDTGDDCINFAPPPSAHYVWIPLGQWLLCERPNEPAIVVSRKDGSVLAELPVMELRRDCYGICSTHIWFFDKQQQLVCLEFYTKQPQPSSLVVATSEAVGV</sequence>
<evidence type="ECO:0000313" key="1">
    <source>
        <dbReference type="EMBL" id="RKP06387.1"/>
    </source>
</evidence>
<organism evidence="1 2">
    <name type="scientific">Thamnocephalis sphaerospora</name>
    <dbReference type="NCBI Taxonomy" id="78915"/>
    <lineage>
        <taxon>Eukaryota</taxon>
        <taxon>Fungi</taxon>
        <taxon>Fungi incertae sedis</taxon>
        <taxon>Zoopagomycota</taxon>
        <taxon>Zoopagomycotina</taxon>
        <taxon>Zoopagomycetes</taxon>
        <taxon>Zoopagales</taxon>
        <taxon>Sigmoideomycetaceae</taxon>
        <taxon>Thamnocephalis</taxon>
    </lineage>
</organism>
<dbReference type="AlphaFoldDB" id="A0A4P9XKQ2"/>
<dbReference type="EMBL" id="KZ992894">
    <property type="protein sequence ID" value="RKP06387.1"/>
    <property type="molecule type" value="Genomic_DNA"/>
</dbReference>
<protein>
    <recommendedName>
        <fullName evidence="3">F-box domain-containing protein</fullName>
    </recommendedName>
</protein>